<name>F8JTY2_STREN</name>
<dbReference type="InterPro" id="IPR003594">
    <property type="entry name" value="HATPase_dom"/>
</dbReference>
<dbReference type="CDD" id="cd16917">
    <property type="entry name" value="HATPase_UhpB-NarQ-NarX-like"/>
    <property type="match status" value="1"/>
</dbReference>
<dbReference type="Proteomes" id="UP000007842">
    <property type="component" value="Chromosome"/>
</dbReference>
<evidence type="ECO:0000259" key="10">
    <source>
        <dbReference type="PROSITE" id="PS50109"/>
    </source>
</evidence>
<dbReference type="PANTHER" id="PTHR24421:SF10">
    <property type="entry name" value="NITRATE_NITRITE SENSOR PROTEIN NARQ"/>
    <property type="match status" value="1"/>
</dbReference>
<dbReference type="OrthoDB" id="5242012at2"/>
<dbReference type="InterPro" id="IPR036890">
    <property type="entry name" value="HATPase_C_sf"/>
</dbReference>
<keyword evidence="12" id="KW-1185">Reference proteome</keyword>
<dbReference type="PROSITE" id="PS50109">
    <property type="entry name" value="HIS_KIN"/>
    <property type="match status" value="1"/>
</dbReference>
<comment type="catalytic activity">
    <reaction evidence="1">
        <text>ATP + protein L-histidine = ADP + protein N-phospho-L-histidine.</text>
        <dbReference type="EC" id="2.7.13.3"/>
    </reaction>
</comment>
<dbReference type="SMART" id="SM00387">
    <property type="entry name" value="HATPase_c"/>
    <property type="match status" value="1"/>
</dbReference>
<keyword evidence="9" id="KW-0812">Transmembrane</keyword>
<accession>G8WYE6</accession>
<keyword evidence="3" id="KW-0597">Phosphoprotein</keyword>
<gene>
    <name evidence="11" type="ordered locus">SCATT_57060</name>
</gene>
<evidence type="ECO:0000256" key="5">
    <source>
        <dbReference type="ARBA" id="ARBA00022741"/>
    </source>
</evidence>
<dbReference type="InterPro" id="IPR011712">
    <property type="entry name" value="Sig_transdc_His_kin_sub3_dim/P"/>
</dbReference>
<evidence type="ECO:0000256" key="4">
    <source>
        <dbReference type="ARBA" id="ARBA00022679"/>
    </source>
</evidence>
<keyword evidence="9" id="KW-1133">Transmembrane helix</keyword>
<organism evidence="11 12">
    <name type="scientific">Streptantibioticus cattleyicolor (strain ATCC 35852 / DSM 46488 / JCM 4925 / NBRC 14057 / NRRL 8057)</name>
    <name type="common">Streptomyces cattleya</name>
    <dbReference type="NCBI Taxonomy" id="1003195"/>
    <lineage>
        <taxon>Bacteria</taxon>
        <taxon>Bacillati</taxon>
        <taxon>Actinomycetota</taxon>
        <taxon>Actinomycetes</taxon>
        <taxon>Kitasatosporales</taxon>
        <taxon>Streptomycetaceae</taxon>
        <taxon>Streptantibioticus</taxon>
    </lineage>
</organism>
<keyword evidence="9" id="KW-0472">Membrane</keyword>
<feature type="domain" description="Histidine kinase" evidence="10">
    <location>
        <begin position="336"/>
        <end position="423"/>
    </location>
</feature>
<dbReference type="eggNOG" id="COG4585">
    <property type="taxonomic scope" value="Bacteria"/>
</dbReference>
<feature type="transmembrane region" description="Helical" evidence="9">
    <location>
        <begin position="113"/>
        <end position="134"/>
    </location>
</feature>
<dbReference type="PATRIC" id="fig|1003195.11.peg.7120"/>
<accession>F8JTY2</accession>
<reference evidence="12" key="1">
    <citation type="submission" date="2011-12" db="EMBL/GenBank/DDBJ databases">
        <title>Complete genome sequence of Streptomyces cattleya strain DSM 46488.</title>
        <authorList>
            <person name="Ou H.-Y."/>
            <person name="Li P."/>
            <person name="Zhao C."/>
            <person name="O'Hagan D."/>
            <person name="Deng Z."/>
        </authorList>
    </citation>
    <scope>NUCLEOTIDE SEQUENCE [LARGE SCALE GENOMIC DNA]</scope>
    <source>
        <strain evidence="12">ATCC 35852 / DSM 46488 / JCM 4925 / NBRC 14057 / NRRL 8057</strain>
    </source>
</reference>
<dbReference type="SUPFAM" id="SSF55874">
    <property type="entry name" value="ATPase domain of HSP90 chaperone/DNA topoisomerase II/histidine kinase"/>
    <property type="match status" value="1"/>
</dbReference>
<dbReference type="HOGENOM" id="CLU_000445_20_2_11"/>
<dbReference type="AlphaFoldDB" id="F8JTY2"/>
<evidence type="ECO:0000256" key="1">
    <source>
        <dbReference type="ARBA" id="ARBA00000085"/>
    </source>
</evidence>
<dbReference type="GO" id="GO:0016020">
    <property type="term" value="C:membrane"/>
    <property type="evidence" value="ECO:0007669"/>
    <property type="project" value="InterPro"/>
</dbReference>
<dbReference type="GO" id="GO:0005524">
    <property type="term" value="F:ATP binding"/>
    <property type="evidence" value="ECO:0007669"/>
    <property type="project" value="UniProtKB-KW"/>
</dbReference>
<feature type="transmembrane region" description="Helical" evidence="9">
    <location>
        <begin position="23"/>
        <end position="50"/>
    </location>
</feature>
<evidence type="ECO:0000256" key="2">
    <source>
        <dbReference type="ARBA" id="ARBA00012438"/>
    </source>
</evidence>
<evidence type="ECO:0000256" key="8">
    <source>
        <dbReference type="ARBA" id="ARBA00023012"/>
    </source>
</evidence>
<dbReference type="GO" id="GO:0046983">
    <property type="term" value="F:protein dimerization activity"/>
    <property type="evidence" value="ECO:0007669"/>
    <property type="project" value="InterPro"/>
</dbReference>
<dbReference type="EMBL" id="CP003219">
    <property type="protein sequence ID" value="AEW98077.1"/>
    <property type="molecule type" value="Genomic_DNA"/>
</dbReference>
<evidence type="ECO:0000313" key="12">
    <source>
        <dbReference type="Proteomes" id="UP000007842"/>
    </source>
</evidence>
<sequence length="439" mass="46331">MTTKPAGPVRRTLRRLGPYHVDLAYSVSVGFTLVTLALCAAPVAAVAFAAPGTGAGRRALRATRRAARFVRAYGAKWHAAGHPDDYLPDPYLPRPPRQDPATRRDLAFFASEPLVGTVLLLLPAALAWCGLFWLTAPAIGAYFGGDHSAFHGALFGSTAAALPGGVAVYLAALPLARAGRVRHGRWLPVLLGPAPAVASDVAVEHERRRLAARVAELTETRTATLDTAAAELRRIERDLHDGTQARLVALGMNLGALGTLIDTDPARARQLLGQMRDDSVKALTELRHLVRGIHPPVLAERGLADAVRALALDAPLEAEADVVLPGRPEPPIESALYFAVSELLTNAARHSGATTVRITLRHEDGLLRCAVRDDGRGGADPDAAHGSGLRGVRRRLSAFDGRVTVHSPPGGPTVVTMEIPCVLSSPRTSSSSGTDSSTS</sequence>
<keyword evidence="8" id="KW-0902">Two-component regulatory system</keyword>
<dbReference type="InterPro" id="IPR005467">
    <property type="entry name" value="His_kinase_dom"/>
</dbReference>
<protein>
    <recommendedName>
        <fullName evidence="2">histidine kinase</fullName>
        <ecNumber evidence="2">2.7.13.3</ecNumber>
    </recommendedName>
</protein>
<dbReference type="Pfam" id="PF07730">
    <property type="entry name" value="HisKA_3"/>
    <property type="match status" value="1"/>
</dbReference>
<dbReference type="InterPro" id="IPR050482">
    <property type="entry name" value="Sensor_HK_TwoCompSys"/>
</dbReference>
<evidence type="ECO:0000256" key="3">
    <source>
        <dbReference type="ARBA" id="ARBA00022553"/>
    </source>
</evidence>
<dbReference type="Pfam" id="PF02518">
    <property type="entry name" value="HATPase_c"/>
    <property type="match status" value="1"/>
</dbReference>
<dbReference type="STRING" id="1003195.SCATT_57060"/>
<dbReference type="KEGG" id="scy:SCATT_57060"/>
<keyword evidence="5" id="KW-0547">Nucleotide-binding</keyword>
<evidence type="ECO:0000256" key="6">
    <source>
        <dbReference type="ARBA" id="ARBA00022777"/>
    </source>
</evidence>
<dbReference type="GO" id="GO:0000155">
    <property type="term" value="F:phosphorelay sensor kinase activity"/>
    <property type="evidence" value="ECO:0007669"/>
    <property type="project" value="InterPro"/>
</dbReference>
<dbReference type="RefSeq" id="WP_014146407.1">
    <property type="nucleotide sequence ID" value="NC_016111.1"/>
</dbReference>
<evidence type="ECO:0000256" key="9">
    <source>
        <dbReference type="SAM" id="Phobius"/>
    </source>
</evidence>
<evidence type="ECO:0000256" key="7">
    <source>
        <dbReference type="ARBA" id="ARBA00022840"/>
    </source>
</evidence>
<dbReference type="EC" id="2.7.13.3" evidence="2"/>
<dbReference type="Gene3D" id="1.20.5.1930">
    <property type="match status" value="1"/>
</dbReference>
<dbReference type="Gene3D" id="3.30.565.10">
    <property type="entry name" value="Histidine kinase-like ATPase, C-terminal domain"/>
    <property type="match status" value="1"/>
</dbReference>
<keyword evidence="4" id="KW-0808">Transferase</keyword>
<feature type="transmembrane region" description="Helical" evidence="9">
    <location>
        <begin position="154"/>
        <end position="176"/>
    </location>
</feature>
<dbReference type="PANTHER" id="PTHR24421">
    <property type="entry name" value="NITRATE/NITRITE SENSOR PROTEIN NARX-RELATED"/>
    <property type="match status" value="1"/>
</dbReference>
<dbReference type="KEGG" id="sct:SCAT_5706"/>
<keyword evidence="7" id="KW-0067">ATP-binding</keyword>
<evidence type="ECO:0000313" key="11">
    <source>
        <dbReference type="EMBL" id="AEW98077.1"/>
    </source>
</evidence>
<proteinExistence type="predicted"/>
<keyword evidence="6 11" id="KW-0418">Kinase</keyword>